<organism evidence="2 3">
    <name type="scientific">Spirosoma profusum</name>
    <dbReference type="NCBI Taxonomy" id="2771354"/>
    <lineage>
        <taxon>Bacteria</taxon>
        <taxon>Pseudomonadati</taxon>
        <taxon>Bacteroidota</taxon>
        <taxon>Cytophagia</taxon>
        <taxon>Cytophagales</taxon>
        <taxon>Cytophagaceae</taxon>
        <taxon>Spirosoma</taxon>
    </lineage>
</organism>
<dbReference type="AlphaFoldDB" id="A0A926Y0Q7"/>
<comment type="caution">
    <text evidence="2">The sequence shown here is derived from an EMBL/GenBank/DDBJ whole genome shotgun (WGS) entry which is preliminary data.</text>
</comment>
<keyword evidence="1" id="KW-1133">Transmembrane helix</keyword>
<keyword evidence="2" id="KW-0378">Hydrolase</keyword>
<dbReference type="GO" id="GO:0016788">
    <property type="term" value="F:hydrolase activity, acting on ester bonds"/>
    <property type="evidence" value="ECO:0007669"/>
    <property type="project" value="UniProtKB-ARBA"/>
</dbReference>
<accession>A0A926Y0Q7</accession>
<evidence type="ECO:0000313" key="3">
    <source>
        <dbReference type="Proteomes" id="UP000598820"/>
    </source>
</evidence>
<dbReference type="InterPro" id="IPR036514">
    <property type="entry name" value="SGNH_hydro_sf"/>
</dbReference>
<keyword evidence="3" id="KW-1185">Reference proteome</keyword>
<reference evidence="2" key="1">
    <citation type="submission" date="2020-09" db="EMBL/GenBank/DDBJ databases">
        <authorList>
            <person name="Kim M.K."/>
        </authorList>
    </citation>
    <scope>NUCLEOTIDE SEQUENCE</scope>
    <source>
        <strain evidence="2">BT702</strain>
    </source>
</reference>
<dbReference type="CDD" id="cd00229">
    <property type="entry name" value="SGNH_hydrolase"/>
    <property type="match status" value="1"/>
</dbReference>
<dbReference type="Proteomes" id="UP000598820">
    <property type="component" value="Unassembled WGS sequence"/>
</dbReference>
<dbReference type="Gene3D" id="3.40.50.1110">
    <property type="entry name" value="SGNH hydrolase"/>
    <property type="match status" value="1"/>
</dbReference>
<keyword evidence="1" id="KW-0812">Transmembrane</keyword>
<dbReference type="EMBL" id="JACWZY010000024">
    <property type="protein sequence ID" value="MBD2703756.1"/>
    <property type="molecule type" value="Genomic_DNA"/>
</dbReference>
<proteinExistence type="predicted"/>
<evidence type="ECO:0000256" key="1">
    <source>
        <dbReference type="SAM" id="Phobius"/>
    </source>
</evidence>
<dbReference type="SUPFAM" id="SSF52266">
    <property type="entry name" value="SGNH hydrolase"/>
    <property type="match status" value="1"/>
</dbReference>
<gene>
    <name evidence="2" type="ORF">IC229_24130</name>
</gene>
<sequence length="334" mass="38182">MNSEYVRTNNVTVSKKPEATSRKASIVALLIGLLLCVIMVELVAQAFYFFVVKRQLDSVKTSAFFYLQKSGNDELGYELRPTVNLINDGRLLLINPLGVREKSDTIQKQKRRIGLLGDSVVFGINQSQDSTLSELTEDIRGGNIQVINLGVPGYATPQMIPQLKKYQPTYQFDEVVYLLNLNDFTLRNSIYEGADNGVYRYFNPPTFKSLWFLRKLIYRIKKKGEVMYNSAYYHWAFNGTKDKIFESLHTLKEQTTVPFSVIILPAGIGYKNNTYELADMTDEIEQFLKKENIRYVSPVNEYSKNTTTLLDETDHLTIKGNKVMAQIISDVLTK</sequence>
<name>A0A926Y0Q7_9BACT</name>
<protein>
    <submittedName>
        <fullName evidence="2">SGNH/GDSL hydrolase family protein</fullName>
    </submittedName>
</protein>
<dbReference type="RefSeq" id="WP_190889670.1">
    <property type="nucleotide sequence ID" value="NZ_JACWZY010000024.1"/>
</dbReference>
<keyword evidence="1" id="KW-0472">Membrane</keyword>
<feature type="transmembrane region" description="Helical" evidence="1">
    <location>
        <begin position="26"/>
        <end position="51"/>
    </location>
</feature>
<evidence type="ECO:0000313" key="2">
    <source>
        <dbReference type="EMBL" id="MBD2703756.1"/>
    </source>
</evidence>